<evidence type="ECO:0000313" key="2">
    <source>
        <dbReference type="EMBL" id="PDX88201.1"/>
    </source>
</evidence>
<protein>
    <submittedName>
        <fullName evidence="2">Uncharacterized protein</fullName>
    </submittedName>
</protein>
<accession>A0A2A7BA60</accession>
<name>A0A2A7BA60_9FIRM</name>
<dbReference type="RefSeq" id="WP_097791180.1">
    <property type="nucleotide sequence ID" value="NZ_CP186691.1"/>
</dbReference>
<sequence length="146" mass="16814">METSYLEAAKPELEKYDVLTKQIKAAIKTRKELQAEKKATPILNVLKHRELTSRIEDLTEQLEDLRSERAIILMYLDCEESRDTAEVKKRCTAAETMLEKLEVSEAKYSYALDDAKNAFADLQEQAKDLDAGELYEARLAIRNEKE</sequence>
<organism evidence="2 3">
    <name type="scientific">Faecalibacterium prausnitzii</name>
    <dbReference type="NCBI Taxonomy" id="853"/>
    <lineage>
        <taxon>Bacteria</taxon>
        <taxon>Bacillati</taxon>
        <taxon>Bacillota</taxon>
        <taxon>Clostridia</taxon>
        <taxon>Eubacteriales</taxon>
        <taxon>Oscillospiraceae</taxon>
        <taxon>Faecalibacterium</taxon>
    </lineage>
</organism>
<reference evidence="2 3" key="1">
    <citation type="journal article" date="2017" name="Front. Microbiol.">
        <title>New Insights into the Diversity of the Genus Faecalibacterium.</title>
        <authorList>
            <person name="Benevides L."/>
            <person name="Burman S."/>
            <person name="Martin R."/>
            <person name="Robert V."/>
            <person name="Thomas M."/>
            <person name="Miquel S."/>
            <person name="Chain F."/>
            <person name="Sokol H."/>
            <person name="Bermudez-Humaran L.G."/>
            <person name="Morrison M."/>
            <person name="Langella P."/>
            <person name="Azevedo V.A."/>
            <person name="Chatel J.M."/>
            <person name="Soares S."/>
        </authorList>
    </citation>
    <scope>NUCLEOTIDE SEQUENCE [LARGE SCALE GENOMIC DNA]</scope>
    <source>
        <strain evidence="2 3">AHMP21</strain>
    </source>
</reference>
<proteinExistence type="predicted"/>
<evidence type="ECO:0000313" key="3">
    <source>
        <dbReference type="Proteomes" id="UP000220904"/>
    </source>
</evidence>
<evidence type="ECO:0000256" key="1">
    <source>
        <dbReference type="SAM" id="Coils"/>
    </source>
</evidence>
<dbReference type="EMBL" id="NOUV01000001">
    <property type="protein sequence ID" value="PDX88201.1"/>
    <property type="molecule type" value="Genomic_DNA"/>
</dbReference>
<feature type="coiled-coil region" evidence="1">
    <location>
        <begin position="16"/>
        <end position="68"/>
    </location>
</feature>
<dbReference type="AlphaFoldDB" id="A0A2A7BA60"/>
<comment type="caution">
    <text evidence="2">The sequence shown here is derived from an EMBL/GenBank/DDBJ whole genome shotgun (WGS) entry which is preliminary data.</text>
</comment>
<keyword evidence="1" id="KW-0175">Coiled coil</keyword>
<gene>
    <name evidence="2" type="ORF">CHR60_00135</name>
</gene>
<dbReference type="Proteomes" id="UP000220904">
    <property type="component" value="Unassembled WGS sequence"/>
</dbReference>